<dbReference type="Proteomes" id="UP001372526">
    <property type="component" value="Unassembled WGS sequence"/>
</dbReference>
<gene>
    <name evidence="1" type="ORF">WAZ07_21675</name>
</gene>
<dbReference type="RefSeq" id="WP_336474106.1">
    <property type="nucleotide sequence ID" value="NZ_JBAWSX010000018.1"/>
</dbReference>
<organism evidence="1 2">
    <name type="scientific">Bacillus bruguierae</name>
    <dbReference type="NCBI Taxonomy" id="3127667"/>
    <lineage>
        <taxon>Bacteria</taxon>
        <taxon>Bacillati</taxon>
        <taxon>Bacillota</taxon>
        <taxon>Bacilli</taxon>
        <taxon>Bacillales</taxon>
        <taxon>Bacillaceae</taxon>
        <taxon>Bacillus</taxon>
    </lineage>
</organism>
<dbReference type="EMBL" id="JBAWSX010000018">
    <property type="protein sequence ID" value="MEI4803801.1"/>
    <property type="molecule type" value="Genomic_DNA"/>
</dbReference>
<keyword evidence="2" id="KW-1185">Reference proteome</keyword>
<name>A0ABU8FM75_9BACI</name>
<reference evidence="1 2" key="1">
    <citation type="submission" date="2024-01" db="EMBL/GenBank/DDBJ databases">
        <title>Seven novel Bacillus-like species.</title>
        <authorList>
            <person name="Liu G."/>
        </authorList>
    </citation>
    <scope>NUCLEOTIDE SEQUENCE [LARGE SCALE GENOMIC DNA]</scope>
    <source>
        <strain evidence="1 2">FJAT-51639</strain>
    </source>
</reference>
<accession>A0ABU8FM75</accession>
<evidence type="ECO:0000313" key="1">
    <source>
        <dbReference type="EMBL" id="MEI4803801.1"/>
    </source>
</evidence>
<evidence type="ECO:0000313" key="2">
    <source>
        <dbReference type="Proteomes" id="UP001372526"/>
    </source>
</evidence>
<protein>
    <submittedName>
        <fullName evidence="1">Uncharacterized protein</fullName>
    </submittedName>
</protein>
<sequence length="65" mass="7688">MMSEELKKLIKNYGIDVEDELDVSPFEFAYTFRTRELLATQYELLVSLITTIKKCTFTTINIYQK</sequence>
<comment type="caution">
    <text evidence="1">The sequence shown here is derived from an EMBL/GenBank/DDBJ whole genome shotgun (WGS) entry which is preliminary data.</text>
</comment>
<proteinExistence type="predicted"/>